<accession>A0ABX0YM15</accession>
<feature type="signal peptide" evidence="1">
    <location>
        <begin position="1"/>
        <end position="32"/>
    </location>
</feature>
<protein>
    <submittedName>
        <fullName evidence="2">DUF1161 domain-containing protein</fullName>
    </submittedName>
</protein>
<evidence type="ECO:0000313" key="2">
    <source>
        <dbReference type="EMBL" id="NJP02963.1"/>
    </source>
</evidence>
<name>A0ABX0YM15_9PSED</name>
<sequence length="90" mass="9372">MLRWLKRAAPSAIGSASLAGAFALAAALPATAAPLDCAELKAEIEAKIQAQGVVAYTLEVVPAEEAKDPSMVVGSCENGTRRILYQKNDT</sequence>
<keyword evidence="3" id="KW-1185">Reference proteome</keyword>
<organism evidence="2 3">
    <name type="scientific">Pseudomonas quercus</name>
    <dbReference type="NCBI Taxonomy" id="2722792"/>
    <lineage>
        <taxon>Bacteria</taxon>
        <taxon>Pseudomonadati</taxon>
        <taxon>Pseudomonadota</taxon>
        <taxon>Gammaproteobacteria</taxon>
        <taxon>Pseudomonadales</taxon>
        <taxon>Pseudomonadaceae</taxon>
        <taxon>Pseudomonas</taxon>
    </lineage>
</organism>
<feature type="chain" id="PRO_5045932232" evidence="1">
    <location>
        <begin position="33"/>
        <end position="90"/>
    </location>
</feature>
<gene>
    <name evidence="2" type="ORF">HBH25_19140</name>
</gene>
<dbReference type="RefSeq" id="WP_168085538.1">
    <property type="nucleotide sequence ID" value="NZ_JAAVJI010000014.1"/>
</dbReference>
<reference evidence="2 3" key="1">
    <citation type="submission" date="2020-03" db="EMBL/GenBank/DDBJ databases">
        <authorList>
            <person name="Wang L."/>
            <person name="He N."/>
            <person name="Li Y."/>
            <person name="Fang Y."/>
            <person name="Zhang F."/>
        </authorList>
    </citation>
    <scope>NUCLEOTIDE SEQUENCE [LARGE SCALE GENOMIC DNA]</scope>
    <source>
        <strain evidence="3">hsmgli-8</strain>
    </source>
</reference>
<evidence type="ECO:0000313" key="3">
    <source>
        <dbReference type="Proteomes" id="UP000746535"/>
    </source>
</evidence>
<dbReference type="InterPro" id="IPR010595">
    <property type="entry name" value="DUF1161"/>
</dbReference>
<dbReference type="Proteomes" id="UP000746535">
    <property type="component" value="Unassembled WGS sequence"/>
</dbReference>
<comment type="caution">
    <text evidence="2">The sequence shown here is derived from an EMBL/GenBank/DDBJ whole genome shotgun (WGS) entry which is preliminary data.</text>
</comment>
<proteinExistence type="predicted"/>
<evidence type="ECO:0000256" key="1">
    <source>
        <dbReference type="SAM" id="SignalP"/>
    </source>
</evidence>
<dbReference type="Pfam" id="PF06649">
    <property type="entry name" value="DUF1161"/>
    <property type="match status" value="1"/>
</dbReference>
<keyword evidence="1" id="KW-0732">Signal</keyword>
<dbReference type="EMBL" id="JAAVJI010000014">
    <property type="protein sequence ID" value="NJP02963.1"/>
    <property type="molecule type" value="Genomic_DNA"/>
</dbReference>